<dbReference type="EMBL" id="VSSQ01009793">
    <property type="protein sequence ID" value="MPM42622.1"/>
    <property type="molecule type" value="Genomic_DNA"/>
</dbReference>
<dbReference type="AlphaFoldDB" id="A0A644ZP54"/>
<reference evidence="1" key="1">
    <citation type="submission" date="2019-08" db="EMBL/GenBank/DDBJ databases">
        <authorList>
            <person name="Kucharzyk K."/>
            <person name="Murdoch R.W."/>
            <person name="Higgins S."/>
            <person name="Loffler F."/>
        </authorList>
    </citation>
    <scope>NUCLEOTIDE SEQUENCE</scope>
</reference>
<proteinExistence type="predicted"/>
<accession>A0A644ZP54</accession>
<sequence>MGLEGAYNPFVAQSGGGGEKRPQLPGVVGIVVVDFRAVEASLVLKPAAGAAEGAEPLGNRQSRVTQYDGGGRGGKRVLHIVDAGNPEGDFGKKVVLIIYAEGGKALLPPEVSAVYVSLVETEGEYPARLPG</sequence>
<evidence type="ECO:0000313" key="1">
    <source>
        <dbReference type="EMBL" id="MPM42622.1"/>
    </source>
</evidence>
<protein>
    <submittedName>
        <fullName evidence="1">Uncharacterized protein</fullName>
    </submittedName>
</protein>
<gene>
    <name evidence="1" type="ORF">SDC9_89289</name>
</gene>
<organism evidence="1">
    <name type="scientific">bioreactor metagenome</name>
    <dbReference type="NCBI Taxonomy" id="1076179"/>
    <lineage>
        <taxon>unclassified sequences</taxon>
        <taxon>metagenomes</taxon>
        <taxon>ecological metagenomes</taxon>
    </lineage>
</organism>
<name>A0A644ZP54_9ZZZZ</name>
<comment type="caution">
    <text evidence="1">The sequence shown here is derived from an EMBL/GenBank/DDBJ whole genome shotgun (WGS) entry which is preliminary data.</text>
</comment>